<accession>A0A836B250</accession>
<feature type="domain" description="Zinc-ribbon 15" evidence="2">
    <location>
        <begin position="21"/>
        <end position="140"/>
    </location>
</feature>
<reference evidence="3" key="1">
    <citation type="journal article" date="2020" name="bioRxiv">
        <title>Comparative genomics of Chlamydomonas.</title>
        <authorList>
            <person name="Craig R.J."/>
            <person name="Hasan A.R."/>
            <person name="Ness R.W."/>
            <person name="Keightley P.D."/>
        </authorList>
    </citation>
    <scope>NUCLEOTIDE SEQUENCE</scope>
    <source>
        <strain evidence="3">SAG 7.73</strain>
    </source>
</reference>
<dbReference type="EMBL" id="JAEHOC010000001">
    <property type="protein sequence ID" value="KAG2445460.1"/>
    <property type="molecule type" value="Genomic_DNA"/>
</dbReference>
<dbReference type="PANTHER" id="PTHR36718">
    <property type="entry name" value="OS05G0435400 PROTEIN"/>
    <property type="match status" value="1"/>
</dbReference>
<dbReference type="Pfam" id="PF17032">
    <property type="entry name" value="Zn_ribbon_15"/>
    <property type="match status" value="1"/>
</dbReference>
<evidence type="ECO:0000313" key="3">
    <source>
        <dbReference type="EMBL" id="KAG2445460.1"/>
    </source>
</evidence>
<dbReference type="OrthoDB" id="1850117at2759"/>
<dbReference type="InterPro" id="IPR053281">
    <property type="entry name" value="Double_zinc_ribbon"/>
</dbReference>
<name>A0A836B250_CHLIN</name>
<evidence type="ECO:0000313" key="4">
    <source>
        <dbReference type="Proteomes" id="UP000650467"/>
    </source>
</evidence>
<dbReference type="InterPro" id="IPR031493">
    <property type="entry name" value="Zinc_ribbon_15"/>
</dbReference>
<organism evidence="3 4">
    <name type="scientific">Chlamydomonas incerta</name>
    <dbReference type="NCBI Taxonomy" id="51695"/>
    <lineage>
        <taxon>Eukaryota</taxon>
        <taxon>Viridiplantae</taxon>
        <taxon>Chlorophyta</taxon>
        <taxon>core chlorophytes</taxon>
        <taxon>Chlorophyceae</taxon>
        <taxon>CS clade</taxon>
        <taxon>Chlamydomonadales</taxon>
        <taxon>Chlamydomonadaceae</taxon>
        <taxon>Chlamydomonas</taxon>
    </lineage>
</organism>
<dbReference type="Proteomes" id="UP000650467">
    <property type="component" value="Unassembled WGS sequence"/>
</dbReference>
<dbReference type="PANTHER" id="PTHR36718:SF1">
    <property type="entry name" value="DOUBLE ZINC RIBBON PROTEIN MJ0416"/>
    <property type="match status" value="1"/>
</dbReference>
<gene>
    <name evidence="3" type="ORF">HXX76_000079</name>
</gene>
<comment type="caution">
    <text evidence="3">The sequence shown here is derived from an EMBL/GenBank/DDBJ whole genome shotgun (WGS) entry which is preliminary data.</text>
</comment>
<feature type="region of interest" description="Disordered" evidence="1">
    <location>
        <begin position="72"/>
        <end position="113"/>
    </location>
</feature>
<proteinExistence type="predicted"/>
<keyword evidence="4" id="KW-1185">Reference proteome</keyword>
<evidence type="ECO:0000259" key="2">
    <source>
        <dbReference type="Pfam" id="PF17032"/>
    </source>
</evidence>
<sequence>MFFFLASYLPKVEVLRALSAACEHCGTVGSLKLKRVDQVLSLFLLPVYRRRGTPFVECDNCGWVATSTAAQQEGRQQLEEGAGRSPGAAPRGPHRLGPVPSPPSATTAPPTTARDAAARSTCARCHGPVSPEFVFCPACGVRLK</sequence>
<dbReference type="AlphaFoldDB" id="A0A836B250"/>
<evidence type="ECO:0000256" key="1">
    <source>
        <dbReference type="SAM" id="MobiDB-lite"/>
    </source>
</evidence>
<protein>
    <recommendedName>
        <fullName evidence="2">Zinc-ribbon 15 domain-containing protein</fullName>
    </recommendedName>
</protein>
<feature type="compositionally biased region" description="Low complexity" evidence="1">
    <location>
        <begin position="104"/>
        <end position="113"/>
    </location>
</feature>